<keyword evidence="5" id="KW-1185">Reference proteome</keyword>
<name>A0A9Q3QWL1_9HYPH</name>
<feature type="region of interest" description="Disordered" evidence="1">
    <location>
        <begin position="65"/>
        <end position="90"/>
    </location>
</feature>
<reference evidence="2 5" key="1">
    <citation type="submission" date="2020-04" db="EMBL/GenBank/DDBJ databases">
        <title>Global-level population genomics: horizontal gene transfer, symbiosis and evolution in Rhizobia.</title>
        <authorList>
            <person name="Gai Y."/>
        </authorList>
    </citation>
    <scope>NUCLEOTIDE SEQUENCE</scope>
    <source>
        <strain evidence="3 5">BLR33</strain>
        <strain evidence="2">BLR57</strain>
    </source>
</reference>
<dbReference type="EMBL" id="JABDYC010000008">
    <property type="protein sequence ID" value="MBX5025356.1"/>
    <property type="molecule type" value="Genomic_DNA"/>
</dbReference>
<evidence type="ECO:0000313" key="3">
    <source>
        <dbReference type="EMBL" id="MBX5093368.1"/>
    </source>
</evidence>
<accession>A0A9Q3QWL1</accession>
<sequence>MANKELISNLRSKDFLAAQRDLLRAALDLRTRQQQMTDSAKLFGVPSQRDFDELTRQITELRRELRASGHSAMRPKVQAASPHNQERDEP</sequence>
<evidence type="ECO:0000256" key="1">
    <source>
        <dbReference type="SAM" id="MobiDB-lite"/>
    </source>
</evidence>
<evidence type="ECO:0000313" key="4">
    <source>
        <dbReference type="Proteomes" id="UP000749740"/>
    </source>
</evidence>
<evidence type="ECO:0000313" key="2">
    <source>
        <dbReference type="EMBL" id="MBX5025356.1"/>
    </source>
</evidence>
<gene>
    <name evidence="3" type="ORF">HJB60_30030</name>
    <name evidence="2" type="ORF">HJB63_22660</name>
</gene>
<evidence type="ECO:0000313" key="5">
    <source>
        <dbReference type="Proteomes" id="UP000770629"/>
    </source>
</evidence>
<dbReference type="Proteomes" id="UP000770629">
    <property type="component" value="Unassembled WGS sequence"/>
</dbReference>
<comment type="caution">
    <text evidence="2">The sequence shown here is derived from an EMBL/GenBank/DDBJ whole genome shotgun (WGS) entry which is preliminary data.</text>
</comment>
<dbReference type="AlphaFoldDB" id="A0A9Q3QWL1"/>
<organism evidence="2 4">
    <name type="scientific">Rhizobium lentis</name>
    <dbReference type="NCBI Taxonomy" id="1138194"/>
    <lineage>
        <taxon>Bacteria</taxon>
        <taxon>Pseudomonadati</taxon>
        <taxon>Pseudomonadota</taxon>
        <taxon>Alphaproteobacteria</taxon>
        <taxon>Hyphomicrobiales</taxon>
        <taxon>Rhizobiaceae</taxon>
        <taxon>Rhizobium/Agrobacterium group</taxon>
        <taxon>Rhizobium</taxon>
    </lineage>
</organism>
<dbReference type="Proteomes" id="UP000749740">
    <property type="component" value="Unassembled WGS sequence"/>
</dbReference>
<dbReference type="GeneID" id="66144129"/>
<protein>
    <submittedName>
        <fullName evidence="2">Uncharacterized protein</fullName>
    </submittedName>
</protein>
<dbReference type="EMBL" id="JABDYF010000017">
    <property type="protein sequence ID" value="MBX5093368.1"/>
    <property type="molecule type" value="Genomic_DNA"/>
</dbReference>
<proteinExistence type="predicted"/>
<dbReference type="RefSeq" id="WP_207246327.1">
    <property type="nucleotide sequence ID" value="NZ_CP071458.1"/>
</dbReference>